<dbReference type="EMBL" id="UGRY01000002">
    <property type="protein sequence ID" value="SUA72654.1"/>
    <property type="molecule type" value="Genomic_DNA"/>
</dbReference>
<evidence type="ECO:0000256" key="1">
    <source>
        <dbReference type="ARBA" id="ARBA00022612"/>
    </source>
</evidence>
<gene>
    <name evidence="6" type="primary">yqbO_1</name>
    <name evidence="6" type="ORF">NCTC1934_00082</name>
</gene>
<dbReference type="PANTHER" id="PTHR37813:SF1">
    <property type="entry name" value="FELS-2 PROPHAGE PROTEIN"/>
    <property type="match status" value="1"/>
</dbReference>
<evidence type="ECO:0000259" key="5">
    <source>
        <dbReference type="Pfam" id="PF10145"/>
    </source>
</evidence>
<name>A0A378Y6F0_9NOCA</name>
<feature type="domain" description="Phage tail tape measure protein" evidence="5">
    <location>
        <begin position="223"/>
        <end position="422"/>
    </location>
</feature>
<protein>
    <submittedName>
        <fullName evidence="6">Phage-related minor tail protein</fullName>
    </submittedName>
</protein>
<feature type="transmembrane region" description="Helical" evidence="4">
    <location>
        <begin position="522"/>
        <end position="541"/>
    </location>
</feature>
<feature type="compositionally biased region" description="Low complexity" evidence="3">
    <location>
        <begin position="1001"/>
        <end position="1010"/>
    </location>
</feature>
<organism evidence="6 7">
    <name type="scientific">Nocardia otitidiscaviarum</name>
    <dbReference type="NCBI Taxonomy" id="1823"/>
    <lineage>
        <taxon>Bacteria</taxon>
        <taxon>Bacillati</taxon>
        <taxon>Actinomycetota</taxon>
        <taxon>Actinomycetes</taxon>
        <taxon>Mycobacteriales</taxon>
        <taxon>Nocardiaceae</taxon>
        <taxon>Nocardia</taxon>
    </lineage>
</organism>
<feature type="transmembrane region" description="Helical" evidence="4">
    <location>
        <begin position="547"/>
        <end position="567"/>
    </location>
</feature>
<dbReference type="RefSeq" id="WP_115061427.1">
    <property type="nucleotide sequence ID" value="NZ_UGRY01000002.1"/>
</dbReference>
<evidence type="ECO:0000256" key="4">
    <source>
        <dbReference type="SAM" id="Phobius"/>
    </source>
</evidence>
<evidence type="ECO:0000256" key="2">
    <source>
        <dbReference type="SAM" id="Coils"/>
    </source>
</evidence>
<sequence>MAQDVMGYTTLQVIPVLQGATANLEGQLSGPLVSAGRSAGQAAGQAVATGLAQAQAAVERASAALAAARDKEADAAGKVRVAELKLQELRDKGTATAAQIARAEEALATAQRGATRANQATRTAVDNLARARAGLANATDEAAESEGRFSRALSSINDRIGPAAKQMAGLAAATAGVGGAMATAAEALSREQSVDVLAAQLGATPDLAAEYGRIAGDLYKQGLGESFADVTSAIGAVQSGFATLGSEGEASIDQVTTNALNFSKMFGTEVPEAIQTVSQLVTNGLAKDSTEAFDLLVTSFQRVPVAMRDELPEILNEYGTHFRGLGFSGEQAFSLLVDYAAQGKFALDKAGDALKEFTLRGSDMSESSQAAYEKIKLDAQAMSDAIAAGGPRAQEALQLTAQGLLALEGESERANAAIALFGTPVEDLAVDQIPAFLEALAGGSSSMTGFAGSAEQAGQTLNDNTSNALERMKRSIQDGLVTGLTDAASWMEQNRGVAIGLGIAVATLGAALITAKVAAMGYAVAQGIMAAATGAGSAALAGNTLALGAYTIATGVIRGATLAWSAVQWVLNAALSANPIGLVVIAIGALIAGLVLAWQKSETFRNIVLGAVDAVKTGFSNAVEWVGGKITDFKNWLGGLGDKAGEVKDTIVGKFGDLVDWVTGLPGRLKDAGSGLFDFLINGYKFAINWLIGKWNSFSLGFDFEIPIINKRVSFTIDTPDLPLLAGGGVAGVDGSGRIYGPGSGTSDSILALDANSGLPTAFVSAGEGVVTAAAMANGGAELVAALNAGWVPPLDMLRALLPGLAGGGTIQVNDGDISDTQRGMWSAISSAFPDAVLTSATRYADVGSGYDYHMQGKAIDIAGPNMLQMAEWIAKNYPGSLELIHSNGFSHNIKNGEDVGSGYSFYGSDTMAGHSDHVHWSMSSAPTGPAVEQDSGAGTTPSLGNSGGGGTTGGGGGTAGGGTSGGTNSPSTERPAGTAVPVWVDNWPSNFGTGSGGTGSPSTDSPATTYQPSGGEDDTFDQAKAFETAFSNAQTNFTSAGQKFLSGQKSAIPALGGYVEGVEKVVQNINLVVADVAEGWNRVTREQKRQTAGR</sequence>
<accession>A0A378Y6F0</accession>
<proteinExistence type="predicted"/>
<feature type="region of interest" description="Disordered" evidence="3">
    <location>
        <begin position="918"/>
        <end position="1020"/>
    </location>
</feature>
<feature type="transmembrane region" description="Helical" evidence="4">
    <location>
        <begin position="496"/>
        <end position="515"/>
    </location>
</feature>
<reference evidence="6 7" key="1">
    <citation type="submission" date="2018-06" db="EMBL/GenBank/DDBJ databases">
        <authorList>
            <consortium name="Pathogen Informatics"/>
            <person name="Doyle S."/>
        </authorList>
    </citation>
    <scope>NUCLEOTIDE SEQUENCE [LARGE SCALE GENOMIC DNA]</scope>
    <source>
        <strain evidence="6 7">NCTC1934</strain>
    </source>
</reference>
<keyword evidence="1" id="KW-1188">Viral release from host cell</keyword>
<dbReference type="AlphaFoldDB" id="A0A378Y6F0"/>
<dbReference type="InterPro" id="IPR010090">
    <property type="entry name" value="Phage_tape_meas"/>
</dbReference>
<evidence type="ECO:0000313" key="6">
    <source>
        <dbReference type="EMBL" id="SUA72654.1"/>
    </source>
</evidence>
<feature type="compositionally biased region" description="Gly residues" evidence="3">
    <location>
        <begin position="946"/>
        <end position="966"/>
    </location>
</feature>
<dbReference type="PANTHER" id="PTHR37813">
    <property type="entry name" value="FELS-2 PROPHAGE PROTEIN"/>
    <property type="match status" value="1"/>
</dbReference>
<keyword evidence="4" id="KW-0472">Membrane</keyword>
<dbReference type="OrthoDB" id="177147at2"/>
<feature type="coiled-coil region" evidence="2">
    <location>
        <begin position="51"/>
        <end position="148"/>
    </location>
</feature>
<dbReference type="Proteomes" id="UP000255467">
    <property type="component" value="Unassembled WGS sequence"/>
</dbReference>
<evidence type="ECO:0000313" key="7">
    <source>
        <dbReference type="Proteomes" id="UP000255467"/>
    </source>
</evidence>
<evidence type="ECO:0000256" key="3">
    <source>
        <dbReference type="SAM" id="MobiDB-lite"/>
    </source>
</evidence>
<keyword evidence="4" id="KW-1133">Transmembrane helix</keyword>
<keyword evidence="2" id="KW-0175">Coiled coil</keyword>
<feature type="transmembrane region" description="Helical" evidence="4">
    <location>
        <begin position="579"/>
        <end position="598"/>
    </location>
</feature>
<keyword evidence="7" id="KW-1185">Reference proteome</keyword>
<dbReference type="Pfam" id="PF10145">
    <property type="entry name" value="PhageMin_Tail"/>
    <property type="match status" value="1"/>
</dbReference>
<keyword evidence="4" id="KW-0812">Transmembrane</keyword>